<proteinExistence type="predicted"/>
<dbReference type="EMBL" id="PKSG01000030">
    <property type="protein sequence ID" value="POR39569.1"/>
    <property type="molecule type" value="Genomic_DNA"/>
</dbReference>
<feature type="compositionally biased region" description="Basic residues" evidence="1">
    <location>
        <begin position="19"/>
        <end position="32"/>
    </location>
</feature>
<feature type="transmembrane region" description="Helical" evidence="2">
    <location>
        <begin position="302"/>
        <end position="325"/>
    </location>
</feature>
<evidence type="ECO:0000256" key="1">
    <source>
        <dbReference type="SAM" id="MobiDB-lite"/>
    </source>
</evidence>
<reference evidence="3 4" key="1">
    <citation type="submission" date="2018-01" db="EMBL/GenBank/DDBJ databases">
        <title>Harnessing the power of phylogenomics to disentangle the directionality and signatures of interkingdom host jumping in the parasitic fungal genus Tolypocladium.</title>
        <authorList>
            <person name="Quandt C.A."/>
            <person name="Patterson W."/>
            <person name="Spatafora J.W."/>
        </authorList>
    </citation>
    <scope>NUCLEOTIDE SEQUENCE [LARGE SCALE GENOMIC DNA]</scope>
    <source>
        <strain evidence="3 4">NRBC 100945</strain>
    </source>
</reference>
<evidence type="ECO:0000256" key="2">
    <source>
        <dbReference type="SAM" id="Phobius"/>
    </source>
</evidence>
<comment type="caution">
    <text evidence="3">The sequence shown here is derived from an EMBL/GenBank/DDBJ whole genome shotgun (WGS) entry which is preliminary data.</text>
</comment>
<feature type="region of interest" description="Disordered" evidence="1">
    <location>
        <begin position="141"/>
        <end position="173"/>
    </location>
</feature>
<feature type="compositionally biased region" description="Gly residues" evidence="1">
    <location>
        <begin position="352"/>
        <end position="362"/>
    </location>
</feature>
<dbReference type="AlphaFoldDB" id="A0A2S4LAV3"/>
<keyword evidence="2" id="KW-0472">Membrane</keyword>
<accession>A0A2S4LAV3</accession>
<feature type="region of interest" description="Disordered" evidence="1">
    <location>
        <begin position="338"/>
        <end position="366"/>
    </location>
</feature>
<gene>
    <name evidence="3" type="ORF">TPAR_00242</name>
</gene>
<feature type="region of interest" description="Disordered" evidence="1">
    <location>
        <begin position="462"/>
        <end position="509"/>
    </location>
</feature>
<evidence type="ECO:0000313" key="3">
    <source>
        <dbReference type="EMBL" id="POR39569.1"/>
    </source>
</evidence>
<keyword evidence="2" id="KW-0812">Transmembrane</keyword>
<dbReference type="OrthoDB" id="5421784at2759"/>
<dbReference type="STRING" id="94208.A0A2S4LAV3"/>
<feature type="compositionally biased region" description="Basic and acidic residues" evidence="1">
    <location>
        <begin position="498"/>
        <end position="509"/>
    </location>
</feature>
<evidence type="ECO:0000313" key="4">
    <source>
        <dbReference type="Proteomes" id="UP000237481"/>
    </source>
</evidence>
<dbReference type="Proteomes" id="UP000237481">
    <property type="component" value="Unassembled WGS sequence"/>
</dbReference>
<sequence length="509" mass="52021">MPKSSRGPSLLQARDAHSHSHSLFHRLRHAGAHGHDTTHARHDRHAHHGADEEPDIDAEADRQPARHDDDSHVLVERDTTSVITRVVQTVSLVQVVDPWGSVFETRTVVGPPDTVVVDSASGKTVAISVLGVDATLAIPGSGDASSYATSSTSGSSATTPAPSITTPSSRASSLTSAPLSSVAIYPTLGESRNGTNSVVHGNSSFIPSNSTIYRVSAFSAQAAALSFTTTGTESTVTSPSTTTHSVHSTISSRSHSYTSTDATGTGLDGGFVASTAADGTQPTPISNSDNGGANNLSPQQKLVIGGVVGGIAGVAFVALLVLLALRYKRRRDARVLLGGGQSGTTASRSIVGDGGSGDGGSGAMAETSGPLAVTAALASLTGKRNAPPTPNSAQGSERGFYRVSGRKLPSVLQAGGDGYSDPRGSTMSGNSDYYRGSQAFEPSGAGAGQLALGAPMRPVSGVPIMRSGPARTPVTENPFADPPSPTLDTSRRTLGSRDSPRGSRFQERI</sequence>
<feature type="compositionally biased region" description="Polar residues" evidence="1">
    <location>
        <begin position="277"/>
        <end position="293"/>
    </location>
</feature>
<feature type="region of interest" description="Disordered" evidence="1">
    <location>
        <begin position="232"/>
        <end position="259"/>
    </location>
</feature>
<protein>
    <submittedName>
        <fullName evidence="3">Uncharacterized protein</fullName>
    </submittedName>
</protein>
<feature type="compositionally biased region" description="Basic and acidic residues" evidence="1">
    <location>
        <begin position="59"/>
        <end position="71"/>
    </location>
</feature>
<feature type="region of interest" description="Disordered" evidence="1">
    <location>
        <begin position="274"/>
        <end position="293"/>
    </location>
</feature>
<organism evidence="3 4">
    <name type="scientific">Tolypocladium paradoxum</name>
    <dbReference type="NCBI Taxonomy" id="94208"/>
    <lineage>
        <taxon>Eukaryota</taxon>
        <taxon>Fungi</taxon>
        <taxon>Dikarya</taxon>
        <taxon>Ascomycota</taxon>
        <taxon>Pezizomycotina</taxon>
        <taxon>Sordariomycetes</taxon>
        <taxon>Hypocreomycetidae</taxon>
        <taxon>Hypocreales</taxon>
        <taxon>Ophiocordycipitaceae</taxon>
        <taxon>Tolypocladium</taxon>
    </lineage>
</organism>
<keyword evidence="2" id="KW-1133">Transmembrane helix</keyword>
<keyword evidence="4" id="KW-1185">Reference proteome</keyword>
<name>A0A2S4LAV3_9HYPO</name>
<feature type="region of interest" description="Disordered" evidence="1">
    <location>
        <begin position="1"/>
        <end position="71"/>
    </location>
</feature>